<name>A0A8J4PL49_9MYCE</name>
<evidence type="ECO:0000256" key="3">
    <source>
        <dbReference type="PIRSR" id="PIRSR015753-3"/>
    </source>
</evidence>
<dbReference type="InterPro" id="IPR010987">
    <property type="entry name" value="Glutathione-S-Trfase_C-like"/>
</dbReference>
<feature type="binding site" evidence="2">
    <location>
        <begin position="119"/>
        <end position="122"/>
    </location>
    <ligand>
        <name>glutathione</name>
        <dbReference type="ChEBI" id="CHEBI:57925"/>
    </ligand>
</feature>
<feature type="site" description="Lowers pKa of active site Cys" evidence="3">
    <location>
        <position position="286"/>
    </location>
</feature>
<feature type="site" description="Lowers pKa of active site Cys" evidence="3">
    <location>
        <position position="243"/>
    </location>
</feature>
<proteinExistence type="predicted"/>
<feature type="domain" description="GST C-terminal" evidence="4">
    <location>
        <begin position="151"/>
        <end position="286"/>
    </location>
</feature>
<dbReference type="CDD" id="cd03190">
    <property type="entry name" value="GST_C_Omega_like"/>
    <property type="match status" value="1"/>
</dbReference>
<dbReference type="InterPro" id="IPR047047">
    <property type="entry name" value="GST_Omega-like_C"/>
</dbReference>
<feature type="active site" description="Proton donor/acceptor" evidence="1">
    <location>
        <position position="185"/>
    </location>
</feature>
<feature type="binding site" evidence="2">
    <location>
        <position position="86"/>
    </location>
    <ligand>
        <name>glutathione</name>
        <dbReference type="ChEBI" id="CHEBI:57925"/>
    </ligand>
</feature>
<comment type="caution">
    <text evidence="5">The sequence shown here is derived from an EMBL/GenBank/DDBJ whole genome shotgun (WGS) entry which is preliminary data.</text>
</comment>
<dbReference type="Pfam" id="PF13409">
    <property type="entry name" value="GST_N_2"/>
    <property type="match status" value="1"/>
</dbReference>
<dbReference type="GO" id="GO:0005737">
    <property type="term" value="C:cytoplasm"/>
    <property type="evidence" value="ECO:0007669"/>
    <property type="project" value="TreeGrafter"/>
</dbReference>
<dbReference type="SFLD" id="SFLDG01206">
    <property type="entry name" value="Xi.1"/>
    <property type="match status" value="1"/>
</dbReference>
<sequence>MTTTTPKFDNGDQIDKKGSFNRKEACFRSLIAKDNPVFKPELDRYHLFISLTCPWAHRTLIVRNLKGLQHVIGLTVVDWQLGNDGWKFSERDGCTLDPLFGFAGIKEYYFKTDPQYSGRFTVPVLWDKKTNTIVNNESSIIIRIFNSAFNDFAKNPELNLYPDHLAKEIDEINDYIYPNINNGVYRTGFATTQEAYEDAFHILFQGLDKIEERLSKSRYLVGGTFTEADIRLFTTLIRFDAAYNGNFKCNRNQIKEFPNLSNYLRELYQMDIIKQTVNFKHIKGGYYSISSVNPNGIVPLGPNLSYLDIPHTRK</sequence>
<dbReference type="InterPro" id="IPR036249">
    <property type="entry name" value="Thioredoxin-like_sf"/>
</dbReference>
<keyword evidence="6" id="KW-1185">Reference proteome</keyword>
<dbReference type="SFLD" id="SFLDS00019">
    <property type="entry name" value="Glutathione_Transferase_(cytos"/>
    <property type="match status" value="1"/>
</dbReference>
<dbReference type="Pfam" id="PF13410">
    <property type="entry name" value="GST_C_2"/>
    <property type="match status" value="1"/>
</dbReference>
<evidence type="ECO:0000256" key="1">
    <source>
        <dbReference type="PIRSR" id="PIRSR015753-1"/>
    </source>
</evidence>
<dbReference type="Gene3D" id="1.20.1050.10">
    <property type="match status" value="1"/>
</dbReference>
<dbReference type="InterPro" id="IPR004045">
    <property type="entry name" value="Glutathione_S-Trfase_N"/>
</dbReference>
<dbReference type="PROSITE" id="PS50405">
    <property type="entry name" value="GST_CTER"/>
    <property type="match status" value="1"/>
</dbReference>
<evidence type="ECO:0000256" key="2">
    <source>
        <dbReference type="PIRSR" id="PIRSR015753-2"/>
    </source>
</evidence>
<dbReference type="InterPro" id="IPR016639">
    <property type="entry name" value="GST_Omega/GSH"/>
</dbReference>
<dbReference type="EMBL" id="AJWJ01001178">
    <property type="protein sequence ID" value="KAF2068136.1"/>
    <property type="molecule type" value="Genomic_DNA"/>
</dbReference>
<accession>A0A8J4PL49</accession>
<dbReference type="GO" id="GO:0004364">
    <property type="term" value="F:glutathione transferase activity"/>
    <property type="evidence" value="ECO:0007669"/>
    <property type="project" value="InterPro"/>
</dbReference>
<gene>
    <name evidence="5" type="ORF">CYY_010536</name>
</gene>
<evidence type="ECO:0000313" key="5">
    <source>
        <dbReference type="EMBL" id="KAF2068136.1"/>
    </source>
</evidence>
<dbReference type="AlphaFoldDB" id="A0A8J4PL49"/>
<dbReference type="PANTHER" id="PTHR32419:SF6">
    <property type="entry name" value="GLUTATHIONE S-TRANSFERASE OMEGA-LIKE 1-RELATED"/>
    <property type="match status" value="1"/>
</dbReference>
<evidence type="ECO:0000313" key="6">
    <source>
        <dbReference type="Proteomes" id="UP000695562"/>
    </source>
</evidence>
<dbReference type="PIRSF" id="PIRSF015753">
    <property type="entry name" value="GST"/>
    <property type="match status" value="1"/>
</dbReference>
<feature type="binding site" evidence="2">
    <location>
        <begin position="137"/>
        <end position="138"/>
    </location>
    <ligand>
        <name>glutathione</name>
        <dbReference type="ChEBI" id="CHEBI:57925"/>
    </ligand>
</feature>
<evidence type="ECO:0000259" key="4">
    <source>
        <dbReference type="PROSITE" id="PS50405"/>
    </source>
</evidence>
<dbReference type="InterPro" id="IPR036282">
    <property type="entry name" value="Glutathione-S-Trfase_C_sf"/>
</dbReference>
<protein>
    <recommendedName>
        <fullName evidence="4">GST C-terminal domain-containing protein</fullName>
    </recommendedName>
</protein>
<dbReference type="PANTHER" id="PTHR32419">
    <property type="entry name" value="GLUTATHIONYL-HYDROQUINONE REDUCTASE"/>
    <property type="match status" value="1"/>
</dbReference>
<dbReference type="InterPro" id="IPR040079">
    <property type="entry name" value="Glutathione_S-Trfase"/>
</dbReference>
<dbReference type="SUPFAM" id="SSF47616">
    <property type="entry name" value="GST C-terminal domain-like"/>
    <property type="match status" value="1"/>
</dbReference>
<dbReference type="SUPFAM" id="SSF52833">
    <property type="entry name" value="Thioredoxin-like"/>
    <property type="match status" value="1"/>
</dbReference>
<organism evidence="5 6">
    <name type="scientific">Polysphondylium violaceum</name>
    <dbReference type="NCBI Taxonomy" id="133409"/>
    <lineage>
        <taxon>Eukaryota</taxon>
        <taxon>Amoebozoa</taxon>
        <taxon>Evosea</taxon>
        <taxon>Eumycetozoa</taxon>
        <taxon>Dictyostelia</taxon>
        <taxon>Dictyosteliales</taxon>
        <taxon>Dictyosteliaceae</taxon>
        <taxon>Polysphondylium</taxon>
    </lineage>
</organism>
<reference evidence="5" key="1">
    <citation type="submission" date="2020-01" db="EMBL/GenBank/DDBJ databases">
        <title>Development of genomics and gene disruption for Polysphondylium violaceum indicates a role for the polyketide synthase stlB in stalk morphogenesis.</title>
        <authorList>
            <person name="Narita B."/>
            <person name="Kawabe Y."/>
            <person name="Kin K."/>
            <person name="Saito T."/>
            <person name="Gibbs R."/>
            <person name="Kuspa A."/>
            <person name="Muzny D."/>
            <person name="Queller D."/>
            <person name="Richards S."/>
            <person name="Strassman J."/>
            <person name="Sucgang R."/>
            <person name="Worley K."/>
            <person name="Schaap P."/>
        </authorList>
    </citation>
    <scope>NUCLEOTIDE SEQUENCE</scope>
    <source>
        <strain evidence="5">QSvi11</strain>
    </source>
</reference>
<dbReference type="OrthoDB" id="14734at2759"/>
<dbReference type="SFLD" id="SFLDG01148">
    <property type="entry name" value="Xi_(cytGST)"/>
    <property type="match status" value="1"/>
</dbReference>
<dbReference type="Gene3D" id="3.40.30.10">
    <property type="entry name" value="Glutaredoxin"/>
    <property type="match status" value="1"/>
</dbReference>
<feature type="active site" description="Nucleophile" evidence="1">
    <location>
        <position position="53"/>
    </location>
</feature>
<dbReference type="Proteomes" id="UP000695562">
    <property type="component" value="Unassembled WGS sequence"/>
</dbReference>